<dbReference type="AlphaFoldDB" id="A0AAP9IFB6"/>
<keyword evidence="4" id="KW-1185">Reference proteome</keyword>
<name>A0AAP9IFB6_9GAMM</name>
<dbReference type="InterPro" id="IPR015421">
    <property type="entry name" value="PyrdxlP-dep_Trfase_major"/>
</dbReference>
<evidence type="ECO:0000313" key="1">
    <source>
        <dbReference type="EMBL" id="MFJ5321837.1"/>
    </source>
</evidence>
<dbReference type="Proteomes" id="UP001617714">
    <property type="component" value="Unassembled WGS sequence"/>
</dbReference>
<dbReference type="SUPFAM" id="SSF53383">
    <property type="entry name" value="PLP-dependent transferases"/>
    <property type="match status" value="1"/>
</dbReference>
<reference evidence="2" key="2">
    <citation type="journal article" date="2022" name="Plant Pathol J">
        <title>Comparative Genomic Analysis of Pathogenic Factors of Pectobacterium Species Isolated in South Korea Using Whole-Genome Sequencing.</title>
        <authorList>
            <person name="Jee S."/>
            <person name="Kang I.J."/>
            <person name="Bak G."/>
            <person name="Kang S."/>
            <person name="Lee J."/>
            <person name="Heu S."/>
            <person name="Hwang I."/>
        </authorList>
    </citation>
    <scope>NUCLEOTIDE SEQUENCE</scope>
    <source>
        <strain evidence="2">PZ1</strain>
    </source>
</reference>
<dbReference type="EMBL" id="CP046377">
    <property type="protein sequence ID" value="QHQ23223.1"/>
    <property type="molecule type" value="Genomic_DNA"/>
</dbReference>
<evidence type="ECO:0000313" key="2">
    <source>
        <dbReference type="EMBL" id="QHQ23223.1"/>
    </source>
</evidence>
<sequence length="213" mass="24338">MIIDDRFPKQPLKIKVPLYGKENVGSKCIKDFFSFESYVDILKKLSEFVANHYCVNPYNIEFTASATRALYDLLYMYKCKIPGFRRVALPNFSCPQLLSAILSLRLTPVLYELNNWDAPEILFYNNDFEAIIIPSLLGSRARNHALIKSLIERKVKVIIDDAQSFPNFTSGYYAPYSAILISFGKSKKCRGNGGGAIILGEMERFFMSIEPRF</sequence>
<dbReference type="EMBL" id="JBIXKD010000009">
    <property type="protein sequence ID" value="MFJ5321837.1"/>
    <property type="molecule type" value="Genomic_DNA"/>
</dbReference>
<evidence type="ECO:0000313" key="4">
    <source>
        <dbReference type="Proteomes" id="UP001617714"/>
    </source>
</evidence>
<protein>
    <submittedName>
        <fullName evidence="2">Uncharacterized protein</fullName>
    </submittedName>
</protein>
<organism evidence="2 3">
    <name type="scientific">Pectobacterium parvum</name>
    <dbReference type="NCBI Taxonomy" id="2778550"/>
    <lineage>
        <taxon>Bacteria</taxon>
        <taxon>Pseudomonadati</taxon>
        <taxon>Pseudomonadota</taxon>
        <taxon>Gammaproteobacteria</taxon>
        <taxon>Enterobacterales</taxon>
        <taxon>Pectobacteriaceae</taxon>
        <taxon>Pectobacterium</taxon>
    </lineage>
</organism>
<dbReference type="Gene3D" id="3.40.640.10">
    <property type="entry name" value="Type I PLP-dependent aspartate aminotransferase-like (Major domain)"/>
    <property type="match status" value="1"/>
</dbReference>
<evidence type="ECO:0000313" key="3">
    <source>
        <dbReference type="Proteomes" id="UP000464054"/>
    </source>
</evidence>
<accession>A0AAP9IFB6</accession>
<reference evidence="3" key="1">
    <citation type="submission" date="2019-11" db="EMBL/GenBank/DDBJ databases">
        <authorList>
            <person name="Jee S."/>
        </authorList>
    </citation>
    <scope>NUCLEOTIDE SEQUENCE [LARGE SCALE GENOMIC DNA]</scope>
    <source>
        <strain evidence="3">PZ1</strain>
    </source>
</reference>
<gene>
    <name evidence="1" type="ORF">ACIPSN_10795</name>
    <name evidence="2" type="ORF">GMX10_03365</name>
</gene>
<dbReference type="RefSeq" id="WP_161546656.1">
    <property type="nucleotide sequence ID" value="NZ_CP046377.1"/>
</dbReference>
<dbReference type="Proteomes" id="UP000464054">
    <property type="component" value="Chromosome"/>
</dbReference>
<proteinExistence type="predicted"/>
<dbReference type="InterPro" id="IPR015424">
    <property type="entry name" value="PyrdxlP-dep_Trfase"/>
</dbReference>
<reference evidence="1 4" key="3">
    <citation type="submission" date="2024-10" db="EMBL/GenBank/DDBJ databases">
        <authorList>
            <person name="Lu C.-H."/>
        </authorList>
    </citation>
    <scope>NUCLEOTIDE SEQUENCE [LARGE SCALE GENOMIC DNA]</scope>
    <source>
        <strain evidence="1 4">22QBSP01-2</strain>
    </source>
</reference>